<evidence type="ECO:0000313" key="1">
    <source>
        <dbReference type="EMBL" id="OIQ84094.1"/>
    </source>
</evidence>
<accession>A0A1J5QKR1</accession>
<reference evidence="1" key="1">
    <citation type="submission" date="2016-10" db="EMBL/GenBank/DDBJ databases">
        <title>Sequence of Gallionella enrichment culture.</title>
        <authorList>
            <person name="Poehlein A."/>
            <person name="Muehling M."/>
            <person name="Daniel R."/>
        </authorList>
    </citation>
    <scope>NUCLEOTIDE SEQUENCE</scope>
</reference>
<sequence length="72" mass="7733">MPGCLVPQHARTQAASLGLFQAMPTLGLSDNCIHLAHDLVMRNARARIINGCLHLGAEPPVMCIGFFGRGKH</sequence>
<proteinExistence type="predicted"/>
<protein>
    <submittedName>
        <fullName evidence="1">Uncharacterized protein</fullName>
    </submittedName>
</protein>
<comment type="caution">
    <text evidence="1">The sequence shown here is derived from an EMBL/GenBank/DDBJ whole genome shotgun (WGS) entry which is preliminary data.</text>
</comment>
<dbReference type="EMBL" id="MLJW01000646">
    <property type="protein sequence ID" value="OIQ84094.1"/>
    <property type="molecule type" value="Genomic_DNA"/>
</dbReference>
<dbReference type="AlphaFoldDB" id="A0A1J5QKR1"/>
<organism evidence="1">
    <name type="scientific">mine drainage metagenome</name>
    <dbReference type="NCBI Taxonomy" id="410659"/>
    <lineage>
        <taxon>unclassified sequences</taxon>
        <taxon>metagenomes</taxon>
        <taxon>ecological metagenomes</taxon>
    </lineage>
</organism>
<name>A0A1J5QKR1_9ZZZZ</name>
<gene>
    <name evidence="1" type="ORF">GALL_340890</name>
</gene>